<keyword evidence="3" id="KW-0479">Metal-binding</keyword>
<dbReference type="PANTHER" id="PTHR33938">
    <property type="entry name" value="FERULOYL ESTERASE B-RELATED"/>
    <property type="match status" value="1"/>
</dbReference>
<proteinExistence type="inferred from homology"/>
<evidence type="ECO:0000256" key="3">
    <source>
        <dbReference type="ARBA" id="ARBA00022723"/>
    </source>
</evidence>
<evidence type="ECO:0000313" key="9">
    <source>
        <dbReference type="Proteomes" id="UP001304071"/>
    </source>
</evidence>
<dbReference type="InterPro" id="IPR011118">
    <property type="entry name" value="Tannase/feruloyl_esterase"/>
</dbReference>
<dbReference type="PANTHER" id="PTHR33938:SF15">
    <property type="entry name" value="FERULOYL ESTERASE B-RELATED"/>
    <property type="match status" value="1"/>
</dbReference>
<evidence type="ECO:0000256" key="2">
    <source>
        <dbReference type="ARBA" id="ARBA00022487"/>
    </source>
</evidence>
<dbReference type="Proteomes" id="UP001304071">
    <property type="component" value="Chromosome 2"/>
</dbReference>
<dbReference type="InterPro" id="IPR029058">
    <property type="entry name" value="AB_hydrolase_fold"/>
</dbReference>
<dbReference type="RefSeq" id="WP_261897429.1">
    <property type="nucleotide sequence ID" value="NZ_AP024896.1"/>
</dbReference>
<evidence type="ECO:0000256" key="6">
    <source>
        <dbReference type="ARBA" id="ARBA00022837"/>
    </source>
</evidence>
<dbReference type="Pfam" id="PF07519">
    <property type="entry name" value="Tannase"/>
    <property type="match status" value="1"/>
</dbReference>
<sequence length="568" mass="61640">MRFLISLSNDKFPAHNSITLGQMKMELSAKGLVGLGALLIFPCLSYAATPEEECQSLTKMTLTGVNISQVEWVKAGNASKDKMAALTGASASGNKLPAHCRVNGAINERIGADEKPYAIKFELRLPSNWQGDFLFQGGGGLDGFVANAVGSIPVHGATAAPALQRGFAVVSMDGGHEGRNAQFAYDQQARLDYAYQAIGKVTTTAKAMIRHYYHQQISQSYFMGCSNGGREAMLAAERYPTEFNGVIVGDPGFRLSHAAIGEVWDTQALTAVAPKDKQGRPILAQAFSDAELKLVSNAILAECDDKDGLKDGLINNYPACHFNPVVVQCKQGESANCLSKAKVDALAKVFSGAKDSHGNALYASWPYDAGISAKGWRNWKLGDSNDATKPNALNIVLGRDSMVNYYMTPPMPDFDLAKFDFDKDPARIQETAAINDATSTYLNTFEKNGGKILIYQGVSDPVFSTDDIKDWYNQVEQNTSGGDKVAQREWARLFMVPGMTHCGDGPALDDFDPLTAMQNWVEKHQAPEQMIAQGKAFPGKQQPLCVYPKVAYYKGKGDINQAASFECR</sequence>
<protein>
    <submittedName>
        <fullName evidence="8">Tannase/feruloyl esterase family alpha/beta hydrolase</fullName>
    </submittedName>
</protein>
<keyword evidence="7" id="KW-1015">Disulfide bond</keyword>
<evidence type="ECO:0000256" key="5">
    <source>
        <dbReference type="ARBA" id="ARBA00022801"/>
    </source>
</evidence>
<reference evidence="8 9" key="1">
    <citation type="submission" date="2023-11" db="EMBL/GenBank/DDBJ databases">
        <title>Plant-associative lifestyle of Vibrio porteresiae and its evolutionary dynamics.</title>
        <authorList>
            <person name="Rameshkumar N."/>
            <person name="Kirti K."/>
        </authorList>
    </citation>
    <scope>NUCLEOTIDE SEQUENCE [LARGE SCALE GENOMIC DNA]</scope>
    <source>
        <strain evidence="8 9">MSSRF30</strain>
    </source>
</reference>
<evidence type="ECO:0000313" key="8">
    <source>
        <dbReference type="EMBL" id="WPC75445.1"/>
    </source>
</evidence>
<dbReference type="GO" id="GO:0016787">
    <property type="term" value="F:hydrolase activity"/>
    <property type="evidence" value="ECO:0007669"/>
    <property type="project" value="UniProtKB-KW"/>
</dbReference>
<organism evidence="8 9">
    <name type="scientific">Vibrio porteresiae DSM 19223</name>
    <dbReference type="NCBI Taxonomy" id="1123496"/>
    <lineage>
        <taxon>Bacteria</taxon>
        <taxon>Pseudomonadati</taxon>
        <taxon>Pseudomonadota</taxon>
        <taxon>Gammaproteobacteria</taxon>
        <taxon>Vibrionales</taxon>
        <taxon>Vibrionaceae</taxon>
        <taxon>Vibrio</taxon>
    </lineage>
</organism>
<accession>A0ABZ0QG86</accession>
<name>A0ABZ0QG86_9VIBR</name>
<evidence type="ECO:0000256" key="7">
    <source>
        <dbReference type="ARBA" id="ARBA00023157"/>
    </source>
</evidence>
<keyword evidence="2" id="KW-0719">Serine esterase</keyword>
<evidence type="ECO:0000256" key="1">
    <source>
        <dbReference type="ARBA" id="ARBA00006249"/>
    </source>
</evidence>
<evidence type="ECO:0000256" key="4">
    <source>
        <dbReference type="ARBA" id="ARBA00022729"/>
    </source>
</evidence>
<gene>
    <name evidence="8" type="ORF">R8Z52_21180</name>
</gene>
<keyword evidence="5 8" id="KW-0378">Hydrolase</keyword>
<keyword evidence="6" id="KW-0106">Calcium</keyword>
<dbReference type="SUPFAM" id="SSF53474">
    <property type="entry name" value="alpha/beta-Hydrolases"/>
    <property type="match status" value="1"/>
</dbReference>
<keyword evidence="9" id="KW-1185">Reference proteome</keyword>
<keyword evidence="4" id="KW-0732">Signal</keyword>
<comment type="similarity">
    <text evidence="1">Belongs to the tannase family.</text>
</comment>
<dbReference type="Gene3D" id="3.40.50.1820">
    <property type="entry name" value="alpha/beta hydrolase"/>
    <property type="match status" value="1"/>
</dbReference>
<dbReference type="EMBL" id="CP138204">
    <property type="protein sequence ID" value="WPC75445.1"/>
    <property type="molecule type" value="Genomic_DNA"/>
</dbReference>